<dbReference type="EMBL" id="JACHHN010000013">
    <property type="protein sequence ID" value="MBB5193665.1"/>
    <property type="molecule type" value="Genomic_DNA"/>
</dbReference>
<gene>
    <name evidence="1" type="ORF">HNQ50_004425</name>
</gene>
<evidence type="ECO:0000313" key="2">
    <source>
        <dbReference type="Proteomes" id="UP000543030"/>
    </source>
</evidence>
<proteinExistence type="predicted"/>
<comment type="caution">
    <text evidence="1">The sequence shown here is derived from an EMBL/GenBank/DDBJ whole genome shotgun (WGS) entry which is preliminary data.</text>
</comment>
<sequence>MSMELDKDAHKAALDSLEKYLAEELELDVGNLEIAGLLTFFVQEIGPSLYNQGVRAAQERMQARVADLDMEVYEDEFGWWKKSPRRR</sequence>
<dbReference type="Proteomes" id="UP000543030">
    <property type="component" value="Unassembled WGS sequence"/>
</dbReference>
<dbReference type="RefSeq" id="WP_184103571.1">
    <property type="nucleotide sequence ID" value="NZ_JACHHN010000013.1"/>
</dbReference>
<protein>
    <submittedName>
        <fullName evidence="1">Uncharacterized protein (DUF2164 family)</fullName>
    </submittedName>
</protein>
<keyword evidence="2" id="KW-1185">Reference proteome</keyword>
<evidence type="ECO:0000313" key="1">
    <source>
        <dbReference type="EMBL" id="MBB5193665.1"/>
    </source>
</evidence>
<dbReference type="InterPro" id="IPR018680">
    <property type="entry name" value="DUF2164"/>
</dbReference>
<name>A0A840RK34_9NEIS</name>
<reference evidence="1 2" key="1">
    <citation type="submission" date="2020-08" db="EMBL/GenBank/DDBJ databases">
        <title>Genomic Encyclopedia of Type Strains, Phase IV (KMG-IV): sequencing the most valuable type-strain genomes for metagenomic binning, comparative biology and taxonomic classification.</title>
        <authorList>
            <person name="Goeker M."/>
        </authorList>
    </citation>
    <scope>NUCLEOTIDE SEQUENCE [LARGE SCALE GENOMIC DNA]</scope>
    <source>
        <strain evidence="1 2">DSM 18233</strain>
    </source>
</reference>
<dbReference type="Pfam" id="PF09932">
    <property type="entry name" value="DUF2164"/>
    <property type="match status" value="1"/>
</dbReference>
<accession>A0A840RK34</accession>
<organism evidence="1 2">
    <name type="scientific">Silvimonas terrae</name>
    <dbReference type="NCBI Taxonomy" id="300266"/>
    <lineage>
        <taxon>Bacteria</taxon>
        <taxon>Pseudomonadati</taxon>
        <taxon>Pseudomonadota</taxon>
        <taxon>Betaproteobacteria</taxon>
        <taxon>Neisseriales</taxon>
        <taxon>Chitinibacteraceae</taxon>
        <taxon>Silvimonas</taxon>
    </lineage>
</organism>
<dbReference type="AlphaFoldDB" id="A0A840RK34"/>